<dbReference type="OrthoDB" id="164032at2"/>
<dbReference type="SUPFAM" id="SSF55729">
    <property type="entry name" value="Acyl-CoA N-acyltransferases (Nat)"/>
    <property type="match status" value="1"/>
</dbReference>
<gene>
    <name evidence="2" type="ORF">E4K67_21575</name>
</gene>
<dbReference type="RefSeq" id="WP_135550509.1">
    <property type="nucleotide sequence ID" value="NZ_SPQQ01000009.1"/>
</dbReference>
<evidence type="ECO:0000313" key="3">
    <source>
        <dbReference type="Proteomes" id="UP000298460"/>
    </source>
</evidence>
<protein>
    <submittedName>
        <fullName evidence="2">N-acetyltransferase</fullName>
    </submittedName>
</protein>
<organism evidence="2 3">
    <name type="scientific">Desulfosporosinus fructosivorans</name>
    <dbReference type="NCBI Taxonomy" id="2018669"/>
    <lineage>
        <taxon>Bacteria</taxon>
        <taxon>Bacillati</taxon>
        <taxon>Bacillota</taxon>
        <taxon>Clostridia</taxon>
        <taxon>Eubacteriales</taxon>
        <taxon>Desulfitobacteriaceae</taxon>
        <taxon>Desulfosporosinus</taxon>
    </lineage>
</organism>
<feature type="domain" description="N-acetyltransferase" evidence="1">
    <location>
        <begin position="2"/>
        <end position="153"/>
    </location>
</feature>
<dbReference type="Proteomes" id="UP000298460">
    <property type="component" value="Unassembled WGS sequence"/>
</dbReference>
<evidence type="ECO:0000259" key="1">
    <source>
        <dbReference type="PROSITE" id="PS51186"/>
    </source>
</evidence>
<proteinExistence type="predicted"/>
<dbReference type="PROSITE" id="PS51186">
    <property type="entry name" value="GNAT"/>
    <property type="match status" value="1"/>
</dbReference>
<dbReference type="CDD" id="cd04301">
    <property type="entry name" value="NAT_SF"/>
    <property type="match status" value="1"/>
</dbReference>
<dbReference type="AlphaFoldDB" id="A0A4Z0QZA5"/>
<comment type="caution">
    <text evidence="2">The sequence shown here is derived from an EMBL/GenBank/DDBJ whole genome shotgun (WGS) entry which is preliminary data.</text>
</comment>
<reference evidence="2 3" key="1">
    <citation type="submission" date="2019-03" db="EMBL/GenBank/DDBJ databases">
        <title>Draft Genome Sequence of Desulfosporosinus fructosivorans Strain 63.6F, Isolated from Marine Sediment in the Baltic Sea.</title>
        <authorList>
            <person name="Hausmann B."/>
            <person name="Vandieken V."/>
            <person name="Pjevac P."/>
            <person name="Schreck K."/>
            <person name="Herbold C.W."/>
            <person name="Loy A."/>
        </authorList>
    </citation>
    <scope>NUCLEOTIDE SEQUENCE [LARGE SCALE GENOMIC DNA]</scope>
    <source>
        <strain evidence="2 3">63.6F</strain>
    </source>
</reference>
<accession>A0A4Z0QZA5</accession>
<dbReference type="Gene3D" id="3.40.630.30">
    <property type="match status" value="1"/>
</dbReference>
<name>A0A4Z0QZA5_9FIRM</name>
<dbReference type="EMBL" id="SPQQ01000009">
    <property type="protein sequence ID" value="TGE36122.1"/>
    <property type="molecule type" value="Genomic_DNA"/>
</dbReference>
<dbReference type="GO" id="GO:0016747">
    <property type="term" value="F:acyltransferase activity, transferring groups other than amino-acyl groups"/>
    <property type="evidence" value="ECO:0007669"/>
    <property type="project" value="InterPro"/>
</dbReference>
<dbReference type="Pfam" id="PF13673">
    <property type="entry name" value="Acetyltransf_10"/>
    <property type="match status" value="1"/>
</dbReference>
<dbReference type="InterPro" id="IPR016181">
    <property type="entry name" value="Acyl_CoA_acyltransferase"/>
</dbReference>
<keyword evidence="3" id="KW-1185">Reference proteome</keyword>
<evidence type="ECO:0000313" key="2">
    <source>
        <dbReference type="EMBL" id="TGE36122.1"/>
    </source>
</evidence>
<sequence>MLSIRRAKPYEYEILTDIAIKSEAYWGMDSDYMEKFKSVYKVTEEFISNNPTFVIEEDDSVVGFYGILIDDRETSLEYLFIEPKSIGRGYGKLLWNHLVNTCKYLRIKELVIVTSPQAKEFYLKMGAIFFGEVESLLQKGRIIPRLIYSLQMTQA</sequence>
<keyword evidence="2" id="KW-0808">Transferase</keyword>
<dbReference type="InterPro" id="IPR000182">
    <property type="entry name" value="GNAT_dom"/>
</dbReference>